<keyword evidence="12 15" id="KW-1133">Transmembrane helix</keyword>
<keyword evidence="7" id="KW-0808">Transferase</keyword>
<protein>
    <recommendedName>
        <fullName evidence="3">histidine kinase</fullName>
        <ecNumber evidence="3">2.7.13.3</ecNumber>
    </recommendedName>
</protein>
<keyword evidence="13" id="KW-0902">Two-component regulatory system</keyword>
<dbReference type="InterPro" id="IPR019247">
    <property type="entry name" value="Histidine_kinase_BarA_N"/>
</dbReference>
<evidence type="ECO:0000256" key="8">
    <source>
        <dbReference type="ARBA" id="ARBA00022692"/>
    </source>
</evidence>
<dbReference type="InterPro" id="IPR036641">
    <property type="entry name" value="HPT_dom_sf"/>
</dbReference>
<evidence type="ECO:0000256" key="12">
    <source>
        <dbReference type="ARBA" id="ARBA00022989"/>
    </source>
</evidence>
<feature type="domain" description="HPt" evidence="19">
    <location>
        <begin position="790"/>
        <end position="887"/>
    </location>
</feature>
<dbReference type="PANTHER" id="PTHR45339">
    <property type="entry name" value="HYBRID SIGNAL TRANSDUCTION HISTIDINE KINASE J"/>
    <property type="match status" value="1"/>
</dbReference>
<dbReference type="Gene3D" id="1.10.287.130">
    <property type="match status" value="1"/>
</dbReference>
<dbReference type="CDD" id="cd17546">
    <property type="entry name" value="REC_hyHK_CKI1_RcsC-like"/>
    <property type="match status" value="1"/>
</dbReference>
<dbReference type="InterPro" id="IPR005467">
    <property type="entry name" value="His_kinase_dom"/>
</dbReference>
<dbReference type="PRINTS" id="PR00344">
    <property type="entry name" value="BCTRLSENSOR"/>
</dbReference>
<keyword evidence="11" id="KW-0067">ATP-binding</keyword>
<dbReference type="SUPFAM" id="SSF47226">
    <property type="entry name" value="Histidine-containing phosphotransfer domain, HPT domain"/>
    <property type="match status" value="1"/>
</dbReference>
<evidence type="ECO:0000256" key="2">
    <source>
        <dbReference type="ARBA" id="ARBA00004429"/>
    </source>
</evidence>
<dbReference type="SMART" id="SM00388">
    <property type="entry name" value="HisKA"/>
    <property type="match status" value="1"/>
</dbReference>
<keyword evidence="4" id="KW-1003">Cell membrane</keyword>
<name>A0A3B0WXQ5_9ZZZZ</name>
<dbReference type="EC" id="2.7.13.3" evidence="3"/>
<evidence type="ECO:0000256" key="13">
    <source>
        <dbReference type="ARBA" id="ARBA00023012"/>
    </source>
</evidence>
<keyword evidence="6" id="KW-0597">Phosphoprotein</keyword>
<evidence type="ECO:0000259" key="19">
    <source>
        <dbReference type="PROSITE" id="PS50894"/>
    </source>
</evidence>
<dbReference type="EMBL" id="UOFE01000036">
    <property type="protein sequence ID" value="VAW53979.1"/>
    <property type="molecule type" value="Genomic_DNA"/>
</dbReference>
<evidence type="ECO:0000256" key="1">
    <source>
        <dbReference type="ARBA" id="ARBA00000085"/>
    </source>
</evidence>
<dbReference type="CDD" id="cd06225">
    <property type="entry name" value="HAMP"/>
    <property type="match status" value="1"/>
</dbReference>
<feature type="transmembrane region" description="Helical" evidence="15">
    <location>
        <begin position="157"/>
        <end position="178"/>
    </location>
</feature>
<dbReference type="Pfam" id="PF02518">
    <property type="entry name" value="HATPase_c"/>
    <property type="match status" value="1"/>
</dbReference>
<evidence type="ECO:0000259" key="18">
    <source>
        <dbReference type="PROSITE" id="PS50885"/>
    </source>
</evidence>
<dbReference type="SMART" id="SM00387">
    <property type="entry name" value="HATPase_c"/>
    <property type="match status" value="1"/>
</dbReference>
<organism evidence="20">
    <name type="scientific">hydrothermal vent metagenome</name>
    <dbReference type="NCBI Taxonomy" id="652676"/>
    <lineage>
        <taxon>unclassified sequences</taxon>
        <taxon>metagenomes</taxon>
        <taxon>ecological metagenomes</taxon>
    </lineage>
</organism>
<feature type="domain" description="Response regulatory" evidence="17">
    <location>
        <begin position="666"/>
        <end position="781"/>
    </location>
</feature>
<evidence type="ECO:0000256" key="4">
    <source>
        <dbReference type="ARBA" id="ARBA00022475"/>
    </source>
</evidence>
<comment type="subcellular location">
    <subcellularLocation>
        <location evidence="2">Cell inner membrane</location>
        <topology evidence="2">Multi-pass membrane protein</topology>
    </subcellularLocation>
</comment>
<evidence type="ECO:0000256" key="15">
    <source>
        <dbReference type="SAM" id="Phobius"/>
    </source>
</evidence>
<dbReference type="InterPro" id="IPR003661">
    <property type="entry name" value="HisK_dim/P_dom"/>
</dbReference>
<feature type="domain" description="HAMP" evidence="18">
    <location>
        <begin position="180"/>
        <end position="232"/>
    </location>
</feature>
<evidence type="ECO:0000256" key="6">
    <source>
        <dbReference type="ARBA" id="ARBA00022553"/>
    </source>
</evidence>
<evidence type="ECO:0000256" key="3">
    <source>
        <dbReference type="ARBA" id="ARBA00012438"/>
    </source>
</evidence>
<dbReference type="PROSITE" id="PS50894">
    <property type="entry name" value="HPT"/>
    <property type="match status" value="1"/>
</dbReference>
<dbReference type="Pfam" id="PF00072">
    <property type="entry name" value="Response_reg"/>
    <property type="match status" value="1"/>
</dbReference>
<dbReference type="GO" id="GO:0005524">
    <property type="term" value="F:ATP binding"/>
    <property type="evidence" value="ECO:0007669"/>
    <property type="project" value="UniProtKB-KW"/>
</dbReference>
<keyword evidence="10" id="KW-0418">Kinase</keyword>
<evidence type="ECO:0000313" key="20">
    <source>
        <dbReference type="EMBL" id="VAW53979.1"/>
    </source>
</evidence>
<dbReference type="InterPro" id="IPR001789">
    <property type="entry name" value="Sig_transdc_resp-reg_receiver"/>
</dbReference>
<dbReference type="InterPro" id="IPR036097">
    <property type="entry name" value="HisK_dim/P_sf"/>
</dbReference>
<evidence type="ECO:0000256" key="9">
    <source>
        <dbReference type="ARBA" id="ARBA00022741"/>
    </source>
</evidence>
<proteinExistence type="predicted"/>
<sequence>MVLAPLVSVSVILTYYHTNGRLQELTETVVIEGRIIAEHISNDSEHYMFTGDEEKLQILVNEAVKEAAVNEVQIIDLNSNVVVTTRLSNRLSSQLSNETKTTVSDDSDSFLITQPIIYKDIFIDEINQKVESLGVIVGWVHLTMSVNKVEEKKHRILLDNLLILIVGLLLSTLIAFLISRSLIVPLKRLHSAVESISGGNLNSKLSIGQGGEFGEIENGINKMASELQLSSEQQKGRVDQATQALMEMVMQLEQKNVLLDEARKEAEAIGNSKVEFLANMSHEIRTPLNAVIGASDLLMKMINDNDAVKYMSTLSVASRQLNSVVDDILDFSRMEANKLELEHVSFNILEVLESVISLHSPLAHEKNLELILKVESGMPATIFGDPLRISQIVSNLVSNAIKFTSEGQVLVSASSVVVNNKNLRLQINVKDTGAGLTESAQENLFDAFSQADTAVARKFGGSGLGLAIVRKLIEQMHGFINVKSVVDEGTEFIIHLDLKIDKHKTDSNENTLLGMSVLLYEKNYVTEETIKNILLYWGVEVTVCITDDDFIGNLMKIKSEDRNCDCVIMGMGKDALSTPTVEGCVQKIRCLSMMPIILMLNTTEFELPAQVIDEKVCWLSKPINRQVLHKKLKSIDNKETNIADQAIGSCNLNEIVDVASLFSNLKILIAEDNGFNRDLLTDMLEAYGAQVTAVEDGQYAVEAALAGDFDIVFLDLHMPRKDGITAANEIKLAALEKAPFLIAATADVFIKDQGDEVDVFDSFVFKPIREEVLLEKLTILLNFQGDYKKDDTVDEDVNKAFSEKLDREVRKLVLHIVEGSNNDNYLEIVNFSHQLHGVCGFYELSEMKTVAAGLERAAKEQRREDVILLIKILLKQLKISPDYKVIH</sequence>
<dbReference type="SUPFAM" id="SSF52172">
    <property type="entry name" value="CheY-like"/>
    <property type="match status" value="2"/>
</dbReference>
<dbReference type="SUPFAM" id="SSF55874">
    <property type="entry name" value="ATPase domain of HSP90 chaperone/DNA topoisomerase II/histidine kinase"/>
    <property type="match status" value="1"/>
</dbReference>
<evidence type="ECO:0000256" key="5">
    <source>
        <dbReference type="ARBA" id="ARBA00022519"/>
    </source>
</evidence>
<dbReference type="Pfam" id="PF09984">
    <property type="entry name" value="sCache_4"/>
    <property type="match status" value="1"/>
</dbReference>
<dbReference type="SMART" id="SM00304">
    <property type="entry name" value="HAMP"/>
    <property type="match status" value="1"/>
</dbReference>
<dbReference type="GO" id="GO:0000155">
    <property type="term" value="F:phosphorelay sensor kinase activity"/>
    <property type="evidence" value="ECO:0007669"/>
    <property type="project" value="InterPro"/>
</dbReference>
<keyword evidence="8 15" id="KW-0812">Transmembrane</keyword>
<dbReference type="SMART" id="SM00448">
    <property type="entry name" value="REC"/>
    <property type="match status" value="1"/>
</dbReference>
<dbReference type="SUPFAM" id="SSF47384">
    <property type="entry name" value="Homodimeric domain of signal transducing histidine kinase"/>
    <property type="match status" value="1"/>
</dbReference>
<keyword evidence="14 15" id="KW-0472">Membrane</keyword>
<evidence type="ECO:0000256" key="10">
    <source>
        <dbReference type="ARBA" id="ARBA00022777"/>
    </source>
</evidence>
<dbReference type="Gene3D" id="1.20.120.160">
    <property type="entry name" value="HPT domain"/>
    <property type="match status" value="1"/>
</dbReference>
<dbReference type="PROSITE" id="PS50110">
    <property type="entry name" value="RESPONSE_REGULATORY"/>
    <property type="match status" value="1"/>
</dbReference>
<keyword evidence="9" id="KW-0547">Nucleotide-binding</keyword>
<dbReference type="PROSITE" id="PS50885">
    <property type="entry name" value="HAMP"/>
    <property type="match status" value="1"/>
</dbReference>
<evidence type="ECO:0000256" key="14">
    <source>
        <dbReference type="ARBA" id="ARBA00023136"/>
    </source>
</evidence>
<dbReference type="InterPro" id="IPR003660">
    <property type="entry name" value="HAMP_dom"/>
</dbReference>
<evidence type="ECO:0000259" key="17">
    <source>
        <dbReference type="PROSITE" id="PS50110"/>
    </source>
</evidence>
<keyword evidence="5" id="KW-0997">Cell inner membrane</keyword>
<dbReference type="PROSITE" id="PS50109">
    <property type="entry name" value="HIS_KIN"/>
    <property type="match status" value="1"/>
</dbReference>
<dbReference type="InterPro" id="IPR011006">
    <property type="entry name" value="CheY-like_superfamily"/>
</dbReference>
<dbReference type="InterPro" id="IPR003594">
    <property type="entry name" value="HATPase_dom"/>
</dbReference>
<dbReference type="CDD" id="cd16922">
    <property type="entry name" value="HATPase_EvgS-ArcB-TorS-like"/>
    <property type="match status" value="1"/>
</dbReference>
<dbReference type="Pfam" id="PF00512">
    <property type="entry name" value="HisKA"/>
    <property type="match status" value="1"/>
</dbReference>
<dbReference type="GO" id="GO:0005886">
    <property type="term" value="C:plasma membrane"/>
    <property type="evidence" value="ECO:0007669"/>
    <property type="project" value="UniProtKB-SubCell"/>
</dbReference>
<dbReference type="InterPro" id="IPR036890">
    <property type="entry name" value="HATPase_C_sf"/>
</dbReference>
<dbReference type="InterPro" id="IPR008207">
    <property type="entry name" value="Sig_transdc_His_kin_Hpt_dom"/>
</dbReference>
<dbReference type="InterPro" id="IPR004358">
    <property type="entry name" value="Sig_transdc_His_kin-like_C"/>
</dbReference>
<evidence type="ECO:0000256" key="7">
    <source>
        <dbReference type="ARBA" id="ARBA00022679"/>
    </source>
</evidence>
<reference evidence="20" key="1">
    <citation type="submission" date="2018-06" db="EMBL/GenBank/DDBJ databases">
        <authorList>
            <person name="Zhirakovskaya E."/>
        </authorList>
    </citation>
    <scope>NUCLEOTIDE SEQUENCE</scope>
</reference>
<accession>A0A3B0WXQ5</accession>
<dbReference type="PANTHER" id="PTHR45339:SF1">
    <property type="entry name" value="HYBRID SIGNAL TRANSDUCTION HISTIDINE KINASE J"/>
    <property type="match status" value="1"/>
</dbReference>
<evidence type="ECO:0000256" key="11">
    <source>
        <dbReference type="ARBA" id="ARBA00022840"/>
    </source>
</evidence>
<dbReference type="AlphaFoldDB" id="A0A3B0WXQ5"/>
<dbReference type="FunFam" id="3.30.565.10:FF:000010">
    <property type="entry name" value="Sensor histidine kinase RcsC"/>
    <property type="match status" value="1"/>
</dbReference>
<gene>
    <name evidence="20" type="ORF">MNBD_GAMMA05-1622</name>
</gene>
<dbReference type="Pfam" id="PF00672">
    <property type="entry name" value="HAMP"/>
    <property type="match status" value="1"/>
</dbReference>
<dbReference type="CDD" id="cd00082">
    <property type="entry name" value="HisKA"/>
    <property type="match status" value="1"/>
</dbReference>
<dbReference type="Gene3D" id="3.40.50.2300">
    <property type="match status" value="1"/>
</dbReference>
<dbReference type="Gene3D" id="3.30.565.10">
    <property type="entry name" value="Histidine kinase-like ATPase, C-terminal domain"/>
    <property type="match status" value="1"/>
</dbReference>
<dbReference type="SUPFAM" id="SSF158472">
    <property type="entry name" value="HAMP domain-like"/>
    <property type="match status" value="1"/>
</dbReference>
<evidence type="ECO:0000259" key="16">
    <source>
        <dbReference type="PROSITE" id="PS50109"/>
    </source>
</evidence>
<comment type="catalytic activity">
    <reaction evidence="1">
        <text>ATP + protein L-histidine = ADP + protein N-phospho-L-histidine.</text>
        <dbReference type="EC" id="2.7.13.3"/>
    </reaction>
</comment>
<feature type="domain" description="Histidine kinase" evidence="16">
    <location>
        <begin position="279"/>
        <end position="500"/>
    </location>
</feature>
<dbReference type="Gene3D" id="6.10.340.10">
    <property type="match status" value="1"/>
</dbReference>